<gene>
    <name evidence="1" type="ORF">CFBP3840_02780</name>
</gene>
<protein>
    <submittedName>
        <fullName evidence="1">Putative membrane protein</fullName>
    </submittedName>
</protein>
<dbReference type="Proteomes" id="UP000238095">
    <property type="component" value="Chromosome 1"/>
</dbReference>
<reference evidence="1 2" key="1">
    <citation type="submission" date="2017-11" db="EMBL/GenBank/DDBJ databases">
        <authorList>
            <person name="Han C.G."/>
        </authorList>
    </citation>
    <scope>NUCLEOTIDE SEQUENCE [LARGE SCALE GENOMIC DNA]</scope>
    <source>
        <strain evidence="1">CFBP3840</strain>
    </source>
</reference>
<accession>A0A2K4WVA9</accession>
<sequence length="87" mass="9514">MRIGYDVYVNVNLRMCAVNQACAQRVGESREAKANAGKHEGEPGLPFKVCLYALFCFSGGLLLFLATWPFTAFLSGPHAGPRANVFF</sequence>
<organism evidence="1 2">
    <name type="scientific">Pseudomonas syringae</name>
    <dbReference type="NCBI Taxonomy" id="317"/>
    <lineage>
        <taxon>Bacteria</taxon>
        <taxon>Pseudomonadati</taxon>
        <taxon>Pseudomonadota</taxon>
        <taxon>Gammaproteobacteria</taxon>
        <taxon>Pseudomonadales</taxon>
        <taxon>Pseudomonadaceae</taxon>
        <taxon>Pseudomonas</taxon>
    </lineage>
</organism>
<name>A0A2K4WVA9_PSESX</name>
<dbReference type="EMBL" id="LT963409">
    <property type="protein sequence ID" value="SOS39825.1"/>
    <property type="molecule type" value="Genomic_DNA"/>
</dbReference>
<evidence type="ECO:0000313" key="1">
    <source>
        <dbReference type="EMBL" id="SOS39825.1"/>
    </source>
</evidence>
<proteinExistence type="predicted"/>
<evidence type="ECO:0000313" key="2">
    <source>
        <dbReference type="Proteomes" id="UP000238095"/>
    </source>
</evidence>
<dbReference type="AlphaFoldDB" id="A0A2K4WVA9"/>